<evidence type="ECO:0000313" key="7">
    <source>
        <dbReference type="EMBL" id="GIE26131.1"/>
    </source>
</evidence>
<gene>
    <name evidence="7" type="ORF">Ahu01nite_092330</name>
</gene>
<keyword evidence="8" id="KW-1185">Reference proteome</keyword>
<sequence length="216" mass="23456">MSAVIEVQHLNKSFGDLVAVEDVSFTVEEGEIFGIVGPRGSGKTTIVECLEGLRAHDSGSIQVLGRDPRQERAEVTRRIADRLQDGRLPDRLAVAEALTLYGSFYRDPADWRELMAALGLTTSSRTREGAGTSSSRHRLSVAFADVGRPQVAVLDGLTTGQDPRSRRETWAAVESVRASGVTILLVTPFRAEAEQLCDRVALMDRGRLTVTGPPAR</sequence>
<proteinExistence type="predicted"/>
<dbReference type="Proteomes" id="UP000603200">
    <property type="component" value="Unassembled WGS sequence"/>
</dbReference>
<organism evidence="7 8">
    <name type="scientific">Winogradskya humida</name>
    <dbReference type="NCBI Taxonomy" id="113566"/>
    <lineage>
        <taxon>Bacteria</taxon>
        <taxon>Bacillati</taxon>
        <taxon>Actinomycetota</taxon>
        <taxon>Actinomycetes</taxon>
        <taxon>Micromonosporales</taxon>
        <taxon>Micromonosporaceae</taxon>
        <taxon>Winogradskya</taxon>
    </lineage>
</organism>
<dbReference type="PANTHER" id="PTHR42711:SF16">
    <property type="entry name" value="ABC TRANSPORTER ATP-BINDING PROTEIN"/>
    <property type="match status" value="1"/>
</dbReference>
<evidence type="ECO:0000259" key="6">
    <source>
        <dbReference type="PROSITE" id="PS50893"/>
    </source>
</evidence>
<keyword evidence="5" id="KW-0046">Antibiotic resistance</keyword>
<keyword evidence="2" id="KW-0813">Transport</keyword>
<dbReference type="SUPFAM" id="SSF52540">
    <property type="entry name" value="P-loop containing nucleoside triphosphate hydrolases"/>
    <property type="match status" value="1"/>
</dbReference>
<keyword evidence="4 7" id="KW-0067">ATP-binding</keyword>
<evidence type="ECO:0000256" key="5">
    <source>
        <dbReference type="ARBA" id="ARBA00023251"/>
    </source>
</evidence>
<comment type="caution">
    <text evidence="7">The sequence shown here is derived from an EMBL/GenBank/DDBJ whole genome shotgun (WGS) entry which is preliminary data.</text>
</comment>
<protein>
    <submittedName>
        <fullName evidence="7">ABC transporter ATP-binding protein</fullName>
    </submittedName>
</protein>
<dbReference type="Gene3D" id="3.40.50.300">
    <property type="entry name" value="P-loop containing nucleotide triphosphate hydrolases"/>
    <property type="match status" value="1"/>
</dbReference>
<dbReference type="RefSeq" id="WP_203843045.1">
    <property type="nucleotide sequence ID" value="NZ_BAAATV010000015.1"/>
</dbReference>
<evidence type="ECO:0000256" key="3">
    <source>
        <dbReference type="ARBA" id="ARBA00022741"/>
    </source>
</evidence>
<accession>A0ABQ4A5L9</accession>
<evidence type="ECO:0000256" key="4">
    <source>
        <dbReference type="ARBA" id="ARBA00022840"/>
    </source>
</evidence>
<dbReference type="Pfam" id="PF00005">
    <property type="entry name" value="ABC_tran"/>
    <property type="match status" value="1"/>
</dbReference>
<name>A0ABQ4A5L9_9ACTN</name>
<dbReference type="CDD" id="cd03230">
    <property type="entry name" value="ABC_DR_subfamily_A"/>
    <property type="match status" value="1"/>
</dbReference>
<comment type="subcellular location">
    <subcellularLocation>
        <location evidence="1">Cell membrane</location>
        <topology evidence="1">Peripheral membrane protein</topology>
    </subcellularLocation>
</comment>
<dbReference type="PROSITE" id="PS50893">
    <property type="entry name" value="ABC_TRANSPORTER_2"/>
    <property type="match status" value="1"/>
</dbReference>
<evidence type="ECO:0000256" key="2">
    <source>
        <dbReference type="ARBA" id="ARBA00022448"/>
    </source>
</evidence>
<dbReference type="EMBL" id="BOMN01000136">
    <property type="protein sequence ID" value="GIE26131.1"/>
    <property type="molecule type" value="Genomic_DNA"/>
</dbReference>
<evidence type="ECO:0000313" key="8">
    <source>
        <dbReference type="Proteomes" id="UP000603200"/>
    </source>
</evidence>
<evidence type="ECO:0000256" key="1">
    <source>
        <dbReference type="ARBA" id="ARBA00004202"/>
    </source>
</evidence>
<keyword evidence="3" id="KW-0547">Nucleotide-binding</keyword>
<reference evidence="7 8" key="1">
    <citation type="submission" date="2021-01" db="EMBL/GenBank/DDBJ databases">
        <title>Whole genome shotgun sequence of Actinoplanes humidus NBRC 14915.</title>
        <authorList>
            <person name="Komaki H."/>
            <person name="Tamura T."/>
        </authorList>
    </citation>
    <scope>NUCLEOTIDE SEQUENCE [LARGE SCALE GENOMIC DNA]</scope>
    <source>
        <strain evidence="7 8">NBRC 14915</strain>
    </source>
</reference>
<dbReference type="GO" id="GO:0005524">
    <property type="term" value="F:ATP binding"/>
    <property type="evidence" value="ECO:0007669"/>
    <property type="project" value="UniProtKB-KW"/>
</dbReference>
<dbReference type="InterPro" id="IPR027417">
    <property type="entry name" value="P-loop_NTPase"/>
</dbReference>
<dbReference type="InterPro" id="IPR050763">
    <property type="entry name" value="ABC_transporter_ATP-binding"/>
</dbReference>
<dbReference type="InterPro" id="IPR003439">
    <property type="entry name" value="ABC_transporter-like_ATP-bd"/>
</dbReference>
<feature type="domain" description="ABC transporter" evidence="6">
    <location>
        <begin position="5"/>
        <end position="216"/>
    </location>
</feature>
<dbReference type="PANTHER" id="PTHR42711">
    <property type="entry name" value="ABC TRANSPORTER ATP-BINDING PROTEIN"/>
    <property type="match status" value="1"/>
</dbReference>